<dbReference type="EMBL" id="MU004189">
    <property type="protein sequence ID" value="KAF2495090.1"/>
    <property type="molecule type" value="Genomic_DNA"/>
</dbReference>
<evidence type="ECO:0000313" key="3">
    <source>
        <dbReference type="Proteomes" id="UP000799750"/>
    </source>
</evidence>
<dbReference type="Gene3D" id="2.60.120.10">
    <property type="entry name" value="Jelly Rolls"/>
    <property type="match status" value="1"/>
</dbReference>
<evidence type="ECO:0000313" key="2">
    <source>
        <dbReference type="EMBL" id="KAF2495090.1"/>
    </source>
</evidence>
<protein>
    <recommendedName>
        <fullName evidence="1">Cupin type-1 domain-containing protein</fullName>
    </recommendedName>
</protein>
<dbReference type="PANTHER" id="PTHR36448">
    <property type="entry name" value="BLR7373 PROTEIN"/>
    <property type="match status" value="1"/>
</dbReference>
<accession>A0A6A6QT00</accession>
<keyword evidence="3" id="KW-1185">Reference proteome</keyword>
<feature type="domain" description="Cupin type-1" evidence="1">
    <location>
        <begin position="70"/>
        <end position="137"/>
    </location>
</feature>
<dbReference type="OrthoDB" id="2446447at2759"/>
<dbReference type="AlphaFoldDB" id="A0A6A6QT00"/>
<dbReference type="InterPro" id="IPR047121">
    <property type="entry name" value="YjiB-like"/>
</dbReference>
<proteinExistence type="predicted"/>
<dbReference type="PANTHER" id="PTHR36448:SF3">
    <property type="entry name" value="CUPIN TYPE-2 DOMAIN-CONTAINING PROTEIN"/>
    <property type="match status" value="1"/>
</dbReference>
<organism evidence="2 3">
    <name type="scientific">Lophium mytilinum</name>
    <dbReference type="NCBI Taxonomy" id="390894"/>
    <lineage>
        <taxon>Eukaryota</taxon>
        <taxon>Fungi</taxon>
        <taxon>Dikarya</taxon>
        <taxon>Ascomycota</taxon>
        <taxon>Pezizomycotina</taxon>
        <taxon>Dothideomycetes</taxon>
        <taxon>Pleosporomycetidae</taxon>
        <taxon>Mytilinidiales</taxon>
        <taxon>Mytilinidiaceae</taxon>
        <taxon>Lophium</taxon>
    </lineage>
</organism>
<name>A0A6A6QT00_9PEZI</name>
<dbReference type="Pfam" id="PF00190">
    <property type="entry name" value="Cupin_1"/>
    <property type="match status" value="1"/>
</dbReference>
<dbReference type="InterPro" id="IPR011051">
    <property type="entry name" value="RmlC_Cupin_sf"/>
</dbReference>
<dbReference type="InterPro" id="IPR006045">
    <property type="entry name" value="Cupin_1"/>
</dbReference>
<gene>
    <name evidence="2" type="ORF">BU16DRAFT_526975</name>
</gene>
<dbReference type="CDD" id="cd02219">
    <property type="entry name" value="cupin_YjlB-like"/>
    <property type="match status" value="1"/>
</dbReference>
<dbReference type="SUPFAM" id="SSF51182">
    <property type="entry name" value="RmlC-like cupins"/>
    <property type="match status" value="1"/>
</dbReference>
<dbReference type="InterPro" id="IPR014710">
    <property type="entry name" value="RmlC-like_jellyroll"/>
</dbReference>
<sequence length="209" mass="22823">MAQRAGLKDAKPISYQFRPTPLTPNSSYPLLHYPNLVDVTQLFPSEASKIFEDNGWETQWIIRYATSQRAHYHSKTHETMVVLNGRARLRFGASDLTSQEDPAADHEDGGVEIDTKAGDVFVIPAGVSHKTFNATPEMPFEILTPGEGRGVSGVDLDEIDVSGFVMLGAYPKGGEWDFCVGGEGKGEVGLPMRDPVLGESSDGLRGIWK</sequence>
<reference evidence="2" key="1">
    <citation type="journal article" date="2020" name="Stud. Mycol.">
        <title>101 Dothideomycetes genomes: a test case for predicting lifestyles and emergence of pathogens.</title>
        <authorList>
            <person name="Haridas S."/>
            <person name="Albert R."/>
            <person name="Binder M."/>
            <person name="Bloem J."/>
            <person name="Labutti K."/>
            <person name="Salamov A."/>
            <person name="Andreopoulos B."/>
            <person name="Baker S."/>
            <person name="Barry K."/>
            <person name="Bills G."/>
            <person name="Bluhm B."/>
            <person name="Cannon C."/>
            <person name="Castanera R."/>
            <person name="Culley D."/>
            <person name="Daum C."/>
            <person name="Ezra D."/>
            <person name="Gonzalez J."/>
            <person name="Henrissat B."/>
            <person name="Kuo A."/>
            <person name="Liang C."/>
            <person name="Lipzen A."/>
            <person name="Lutzoni F."/>
            <person name="Magnuson J."/>
            <person name="Mondo S."/>
            <person name="Nolan M."/>
            <person name="Ohm R."/>
            <person name="Pangilinan J."/>
            <person name="Park H.-J."/>
            <person name="Ramirez L."/>
            <person name="Alfaro M."/>
            <person name="Sun H."/>
            <person name="Tritt A."/>
            <person name="Yoshinaga Y."/>
            <person name="Zwiers L.-H."/>
            <person name="Turgeon B."/>
            <person name="Goodwin S."/>
            <person name="Spatafora J."/>
            <person name="Crous P."/>
            <person name="Grigoriev I."/>
        </authorList>
    </citation>
    <scope>NUCLEOTIDE SEQUENCE</scope>
    <source>
        <strain evidence="2">CBS 269.34</strain>
    </source>
</reference>
<dbReference type="Proteomes" id="UP000799750">
    <property type="component" value="Unassembled WGS sequence"/>
</dbReference>
<evidence type="ECO:0000259" key="1">
    <source>
        <dbReference type="Pfam" id="PF00190"/>
    </source>
</evidence>